<sequence>MGIGGLDKEFNAIFRRAFASRVFPPELVEQLGCKHVKGILLYGPPGTGKTLMARQIGNMLNAREPKIVNGPQILDKYVGESEANIRRLFAEAEEEEKRLGPNSGLHIIIFDEIDAICKARGSVAGGGGGVHDTVVNQLLAKIDGVEQLNNILVIGMTNRRDMIDEALLRPGRLEVQMEISLPNESGRVQILNIHTKRMREFNKIAPDVDNKEIASMTKNFSGAELEGLVRAAQSTAMNRLIKAASKVENDIKPAFGSAQEILDFMLTRGIIHWGPVVSNILENGMLFVQQARATEDSGLVSVLIEGPPNSGKTALAAQLAKMSDFPFVKVCSPDDMVGFTESAKCLQIRKIFDDAYRSTLSCIVVDNIERLLDYGPIGPRYSNMALQTLLLLLKKQPPKGKKLLVLCTSSRRQVLDDLEMLSDFLAVIHVPNLSQPEHVINVLEYSEIFNKAELQSIGRQMQGKKVFIGIKKLLGVMDMARQTEQQYRVAKFLTRLEDEGGLEMVAGLRTSSTFVLLNEVSGAPDFFGGSQAFGALTTVAEEMEYSMKATRCPTDELSLTNKAIVSPMDFGNGNINQEVSQGCIGFSMIQRKWAALSINQDIAVSPFNFDASSDVICSVTLEVDFLQKKTITQDPYDSDSMAKEFLLQFAGMPLTVGQTLVFQFQDKKLLGLVVKKLEAVDANAMQDGKEGSMKCVNFGRVLGNSVVQYEKAENSSLNLTGKSKG</sequence>
<evidence type="ECO:0000313" key="20">
    <source>
        <dbReference type="EnsemblMetazoa" id="MESCA001127-PA"/>
    </source>
</evidence>
<dbReference type="GO" id="GO:0045202">
    <property type="term" value="C:synapse"/>
    <property type="evidence" value="ECO:0007669"/>
    <property type="project" value="GOC"/>
</dbReference>
<evidence type="ECO:0000259" key="19">
    <source>
        <dbReference type="SMART" id="SM01073"/>
    </source>
</evidence>
<dbReference type="InterPro" id="IPR039812">
    <property type="entry name" value="Vesicle-fus_ATPase"/>
</dbReference>
<evidence type="ECO:0000256" key="5">
    <source>
        <dbReference type="ARBA" id="ARBA00022448"/>
    </source>
</evidence>
<accession>T1GCV4</accession>
<dbReference type="SMART" id="SM01073">
    <property type="entry name" value="CDC48_N"/>
    <property type="match status" value="1"/>
</dbReference>
<dbReference type="InterPro" id="IPR009010">
    <property type="entry name" value="Asp_de-COase-like_dom_sf"/>
</dbReference>
<evidence type="ECO:0000313" key="21">
    <source>
        <dbReference type="Proteomes" id="UP000015102"/>
    </source>
</evidence>
<comment type="cofactor">
    <cofactor evidence="17">
        <name>Mg(2+)</name>
        <dbReference type="ChEBI" id="CHEBI:18420"/>
    </cofactor>
    <text evidence="17">Binds 1 Mg(2+) ion per subunit.</text>
</comment>
<keyword evidence="21" id="KW-1185">Reference proteome</keyword>
<dbReference type="InterPro" id="IPR054419">
    <property type="entry name" value="NSF_ATPase_lid"/>
</dbReference>
<dbReference type="EC" id="3.6.4.6" evidence="4 17"/>
<dbReference type="EnsemblMetazoa" id="MESCA001127-RA">
    <property type="protein sequence ID" value="MESCA001127-PA"/>
    <property type="gene ID" value="MESCA001127"/>
</dbReference>
<evidence type="ECO:0000256" key="7">
    <source>
        <dbReference type="ARBA" id="ARBA00022723"/>
    </source>
</evidence>
<dbReference type="PANTHER" id="PTHR23078">
    <property type="entry name" value="VESICULAR-FUSION PROTEIN NSF"/>
    <property type="match status" value="1"/>
</dbReference>
<dbReference type="SUPFAM" id="SSF50692">
    <property type="entry name" value="ADC-like"/>
    <property type="match status" value="1"/>
</dbReference>
<dbReference type="FunFam" id="3.40.50.300:FF:000166">
    <property type="entry name" value="vesicle-fusing ATPase isoform X1"/>
    <property type="match status" value="1"/>
</dbReference>
<evidence type="ECO:0000256" key="4">
    <source>
        <dbReference type="ARBA" id="ARBA00012674"/>
    </source>
</evidence>
<keyword evidence="6 17" id="KW-0963">Cytoplasm</keyword>
<dbReference type="SUPFAM" id="SSF52540">
    <property type="entry name" value="P-loop containing nucleoside triphosphate hydrolases"/>
    <property type="match status" value="2"/>
</dbReference>
<evidence type="ECO:0000256" key="13">
    <source>
        <dbReference type="ARBA" id="ARBA00022892"/>
    </source>
</evidence>
<comment type="catalytic activity">
    <reaction evidence="15 17">
        <text>ATP + H2O = ADP + phosphate + H(+)</text>
        <dbReference type="Rhea" id="RHEA:13065"/>
        <dbReference type="ChEBI" id="CHEBI:15377"/>
        <dbReference type="ChEBI" id="CHEBI:15378"/>
        <dbReference type="ChEBI" id="CHEBI:30616"/>
        <dbReference type="ChEBI" id="CHEBI:43474"/>
        <dbReference type="ChEBI" id="CHEBI:456216"/>
        <dbReference type="EC" id="3.6.4.6"/>
    </reaction>
</comment>
<keyword evidence="8" id="KW-0677">Repeat</keyword>
<dbReference type="GO" id="GO:0005795">
    <property type="term" value="C:Golgi stack"/>
    <property type="evidence" value="ECO:0007669"/>
    <property type="project" value="TreeGrafter"/>
</dbReference>
<dbReference type="PROSITE" id="PS00674">
    <property type="entry name" value="AAA"/>
    <property type="match status" value="1"/>
</dbReference>
<dbReference type="SMART" id="SM00382">
    <property type="entry name" value="AAA"/>
    <property type="match status" value="2"/>
</dbReference>
<dbReference type="GO" id="GO:0043001">
    <property type="term" value="P:Golgi to plasma membrane protein transport"/>
    <property type="evidence" value="ECO:0007669"/>
    <property type="project" value="TreeGrafter"/>
</dbReference>
<reference evidence="20" key="2">
    <citation type="submission" date="2015-06" db="UniProtKB">
        <authorList>
            <consortium name="EnsemblMetazoa"/>
        </authorList>
    </citation>
    <scope>IDENTIFICATION</scope>
</reference>
<evidence type="ECO:0000256" key="8">
    <source>
        <dbReference type="ARBA" id="ARBA00022737"/>
    </source>
</evidence>
<evidence type="ECO:0000256" key="1">
    <source>
        <dbReference type="ARBA" id="ARBA00004496"/>
    </source>
</evidence>
<evidence type="ECO:0000259" key="18">
    <source>
        <dbReference type="SMART" id="SM00382"/>
    </source>
</evidence>
<proteinExistence type="inferred from homology"/>
<dbReference type="CDD" id="cd19504">
    <property type="entry name" value="RecA-like_NSF-SEC18_r1-like"/>
    <property type="match status" value="1"/>
</dbReference>
<keyword evidence="14 17" id="KW-0653">Protein transport</keyword>
<keyword evidence="9 17" id="KW-0547">Nucleotide-binding</keyword>
<dbReference type="EMBL" id="CAQQ02145050">
    <property type="status" value="NOT_ANNOTATED_CDS"/>
    <property type="molecule type" value="Genomic_DNA"/>
</dbReference>
<dbReference type="GO" id="GO:0007274">
    <property type="term" value="P:neuromuscular synaptic transmission"/>
    <property type="evidence" value="ECO:0007669"/>
    <property type="project" value="UniProtKB-ARBA"/>
</dbReference>
<dbReference type="Pfam" id="PF21964">
    <property type="entry name" value="NSF_ATPase_lid"/>
    <property type="match status" value="1"/>
</dbReference>
<organism evidence="20 21">
    <name type="scientific">Megaselia scalaris</name>
    <name type="common">Humpbacked fly</name>
    <name type="synonym">Phora scalaris</name>
    <dbReference type="NCBI Taxonomy" id="36166"/>
    <lineage>
        <taxon>Eukaryota</taxon>
        <taxon>Metazoa</taxon>
        <taxon>Ecdysozoa</taxon>
        <taxon>Arthropoda</taxon>
        <taxon>Hexapoda</taxon>
        <taxon>Insecta</taxon>
        <taxon>Pterygota</taxon>
        <taxon>Neoptera</taxon>
        <taxon>Endopterygota</taxon>
        <taxon>Diptera</taxon>
        <taxon>Brachycera</taxon>
        <taxon>Muscomorpha</taxon>
        <taxon>Platypezoidea</taxon>
        <taxon>Phoridae</taxon>
        <taxon>Megaseliini</taxon>
        <taxon>Megaselia</taxon>
    </lineage>
</organism>
<dbReference type="GO" id="GO:0016887">
    <property type="term" value="F:ATP hydrolysis activity"/>
    <property type="evidence" value="ECO:0007669"/>
    <property type="project" value="InterPro"/>
</dbReference>
<feature type="domain" description="CDC48 N-terminal subdomain" evidence="19">
    <location>
        <begin position="546"/>
        <end position="609"/>
    </location>
</feature>
<dbReference type="GO" id="GO:0005524">
    <property type="term" value="F:ATP binding"/>
    <property type="evidence" value="ECO:0007669"/>
    <property type="project" value="UniProtKB-UniRule"/>
</dbReference>
<evidence type="ECO:0000256" key="6">
    <source>
        <dbReference type="ARBA" id="ARBA00022490"/>
    </source>
</evidence>
<keyword evidence="5 17" id="KW-0813">Transport</keyword>
<name>T1GCV4_MEGSC</name>
<dbReference type="PANTHER" id="PTHR23078:SF3">
    <property type="entry name" value="VESICLE-FUSING ATPASE"/>
    <property type="match status" value="1"/>
</dbReference>
<dbReference type="InterPro" id="IPR003959">
    <property type="entry name" value="ATPase_AAA_core"/>
</dbReference>
<dbReference type="InterPro" id="IPR003338">
    <property type="entry name" value="CDC4_N-term_subdom"/>
</dbReference>
<dbReference type="InterPro" id="IPR027417">
    <property type="entry name" value="P-loop_NTPase"/>
</dbReference>
<evidence type="ECO:0000256" key="16">
    <source>
        <dbReference type="ARBA" id="ARBA00056429"/>
    </source>
</evidence>
<feature type="domain" description="AAA+ ATPase" evidence="18">
    <location>
        <begin position="35"/>
        <end position="183"/>
    </location>
</feature>
<comment type="function">
    <text evidence="16 17">Required for vesicle-mediated transport. Catalyzes the fusion of transport vesicles within the Golgi cisternae. Is also required for transport from the endoplasmic reticulum to the Golgi stack. Seems to function as a fusion protein required for the delivery of cargo proteins to all compartments of the Golgi stack independent of vesicle origin.</text>
</comment>
<dbReference type="EMBL" id="CAQQ02145051">
    <property type="status" value="NOT_ANNOTATED_CDS"/>
    <property type="molecule type" value="Genomic_DNA"/>
</dbReference>
<evidence type="ECO:0000256" key="14">
    <source>
        <dbReference type="ARBA" id="ARBA00022927"/>
    </source>
</evidence>
<dbReference type="Pfam" id="PF17862">
    <property type="entry name" value="AAA_lid_3"/>
    <property type="match status" value="1"/>
</dbReference>
<dbReference type="FunFam" id="3.10.330.10:FF:000010">
    <property type="entry name" value="vesicle-fusing ATPase 2"/>
    <property type="match status" value="1"/>
</dbReference>
<keyword evidence="13 17" id="KW-0931">ER-Golgi transport</keyword>
<evidence type="ECO:0000256" key="12">
    <source>
        <dbReference type="ARBA" id="ARBA00022842"/>
    </source>
</evidence>
<dbReference type="Gene3D" id="3.10.330.10">
    <property type="match status" value="1"/>
</dbReference>
<keyword evidence="12 17" id="KW-0460">Magnesium</keyword>
<dbReference type="Pfam" id="PF00004">
    <property type="entry name" value="AAA"/>
    <property type="match status" value="2"/>
</dbReference>
<dbReference type="InterPro" id="IPR003960">
    <property type="entry name" value="ATPase_AAA_CS"/>
</dbReference>
<feature type="domain" description="AAA+ ATPase" evidence="18">
    <location>
        <begin position="298"/>
        <end position="434"/>
    </location>
</feature>
<dbReference type="OMA" id="QFEQHVT"/>
<dbReference type="FunFam" id="1.10.8.60:FF:000026">
    <property type="entry name" value="vesicle-fusing ATPase isoform X1"/>
    <property type="match status" value="1"/>
</dbReference>
<dbReference type="HOGENOM" id="CLU_381863_0_0_1"/>
<evidence type="ECO:0000256" key="9">
    <source>
        <dbReference type="ARBA" id="ARBA00022741"/>
    </source>
</evidence>
<dbReference type="GO" id="GO:0046872">
    <property type="term" value="F:metal ion binding"/>
    <property type="evidence" value="ECO:0007669"/>
    <property type="project" value="UniProtKB-UniRule"/>
</dbReference>
<evidence type="ECO:0000256" key="15">
    <source>
        <dbReference type="ARBA" id="ARBA00048883"/>
    </source>
</evidence>
<dbReference type="Gene3D" id="2.40.40.20">
    <property type="match status" value="2"/>
</dbReference>
<dbReference type="FunFam" id="1.10.8.60:FF:000031">
    <property type="entry name" value="vesicle-fusing ATPase isoform X1"/>
    <property type="match status" value="1"/>
</dbReference>
<evidence type="ECO:0000256" key="11">
    <source>
        <dbReference type="ARBA" id="ARBA00022840"/>
    </source>
</evidence>
<evidence type="ECO:0000256" key="10">
    <source>
        <dbReference type="ARBA" id="ARBA00022801"/>
    </source>
</evidence>
<dbReference type="Proteomes" id="UP000015102">
    <property type="component" value="Unassembled WGS sequence"/>
</dbReference>
<comment type="similarity">
    <text evidence="2 17">Belongs to the AAA ATPase family.</text>
</comment>
<keyword evidence="7 17" id="KW-0479">Metal-binding</keyword>
<dbReference type="FunFam" id="3.40.50.300:FF:000187">
    <property type="entry name" value="Vesicular-fusion ATPase SEC18"/>
    <property type="match status" value="1"/>
</dbReference>
<dbReference type="InterPro" id="IPR041569">
    <property type="entry name" value="AAA_lid_3"/>
</dbReference>
<comment type="subunit">
    <text evidence="3">Homohexamer.</text>
</comment>
<dbReference type="Gene3D" id="1.10.8.60">
    <property type="match status" value="2"/>
</dbReference>
<dbReference type="GO" id="GO:0035494">
    <property type="term" value="P:SNARE complex disassembly"/>
    <property type="evidence" value="ECO:0007669"/>
    <property type="project" value="InterPro"/>
</dbReference>
<dbReference type="STRING" id="36166.T1GCV4"/>
<dbReference type="InterPro" id="IPR003593">
    <property type="entry name" value="AAA+_ATPase"/>
</dbReference>
<dbReference type="GO" id="GO:0006891">
    <property type="term" value="P:intra-Golgi vesicle-mediated transport"/>
    <property type="evidence" value="ECO:0007669"/>
    <property type="project" value="TreeGrafter"/>
</dbReference>
<evidence type="ECO:0000256" key="2">
    <source>
        <dbReference type="ARBA" id="ARBA00006914"/>
    </source>
</evidence>
<reference evidence="21" key="1">
    <citation type="submission" date="2013-02" db="EMBL/GenBank/DDBJ databases">
        <authorList>
            <person name="Hughes D."/>
        </authorList>
    </citation>
    <scope>NUCLEOTIDE SEQUENCE</scope>
    <source>
        <strain>Durham</strain>
        <strain evidence="21">NC isolate 2 -- Noor lab</strain>
    </source>
</reference>
<keyword evidence="11 17" id="KW-0067">ATP-binding</keyword>
<dbReference type="Gene3D" id="3.40.50.300">
    <property type="entry name" value="P-loop containing nucleotide triphosphate hydrolases"/>
    <property type="match status" value="2"/>
</dbReference>
<dbReference type="SUPFAM" id="SSF54585">
    <property type="entry name" value="Cdc48 domain 2-like"/>
    <property type="match status" value="1"/>
</dbReference>
<evidence type="ECO:0000256" key="17">
    <source>
        <dbReference type="RuleBase" id="RU367045"/>
    </source>
</evidence>
<keyword evidence="10 17" id="KW-0378">Hydrolase</keyword>
<comment type="subcellular location">
    <subcellularLocation>
        <location evidence="1 17">Cytoplasm</location>
    </subcellularLocation>
</comment>
<evidence type="ECO:0000256" key="3">
    <source>
        <dbReference type="ARBA" id="ARBA00011643"/>
    </source>
</evidence>
<protein>
    <recommendedName>
        <fullName evidence="4 17">Vesicle-fusing ATPase</fullName>
        <ecNumber evidence="4 17">3.6.4.6</ecNumber>
    </recommendedName>
</protein>
<dbReference type="AlphaFoldDB" id="T1GCV4"/>
<dbReference type="InterPro" id="IPR029067">
    <property type="entry name" value="CDC48_domain_2-like_sf"/>
</dbReference>